<dbReference type="InterPro" id="IPR045087">
    <property type="entry name" value="Cu-oxidase_fam"/>
</dbReference>
<feature type="domain" description="Plastocyanin-like" evidence="11">
    <location>
        <begin position="37"/>
        <end position="150"/>
    </location>
</feature>
<evidence type="ECO:0000259" key="11">
    <source>
        <dbReference type="Pfam" id="PF07732"/>
    </source>
</evidence>
<evidence type="ECO:0000256" key="6">
    <source>
        <dbReference type="ARBA" id="ARBA00023157"/>
    </source>
</evidence>
<dbReference type="InterPro" id="IPR001117">
    <property type="entry name" value="Cu-oxidase_2nd"/>
</dbReference>
<dbReference type="GO" id="GO:0033215">
    <property type="term" value="P:reductive iron assimilation"/>
    <property type="evidence" value="ECO:0007669"/>
    <property type="project" value="TreeGrafter"/>
</dbReference>
<reference evidence="13" key="2">
    <citation type="submission" date="2015-01" db="EMBL/GenBank/DDBJ databases">
        <title>Evolutionary Origins and Diversification of the Mycorrhizal Mutualists.</title>
        <authorList>
            <consortium name="DOE Joint Genome Institute"/>
            <consortium name="Mycorrhizal Genomics Consortium"/>
            <person name="Kohler A."/>
            <person name="Kuo A."/>
            <person name="Nagy L.G."/>
            <person name="Floudas D."/>
            <person name="Copeland A."/>
            <person name="Barry K.W."/>
            <person name="Cichocki N."/>
            <person name="Veneault-Fourrey C."/>
            <person name="LaButti K."/>
            <person name="Lindquist E.A."/>
            <person name="Lipzen A."/>
            <person name="Lundell T."/>
            <person name="Morin E."/>
            <person name="Murat C."/>
            <person name="Riley R."/>
            <person name="Ohm R."/>
            <person name="Sun H."/>
            <person name="Tunlid A."/>
            <person name="Henrissat B."/>
            <person name="Grigoriev I.V."/>
            <person name="Hibbett D.S."/>
            <person name="Martin F."/>
        </authorList>
    </citation>
    <scope>NUCLEOTIDE SEQUENCE [LARGE SCALE GENOMIC DNA]</scope>
    <source>
        <strain evidence="13">F 1598</strain>
    </source>
</reference>
<keyword evidence="3 8" id="KW-0732">Signal</keyword>
<proteinExistence type="inferred from homology"/>
<reference evidence="12 13" key="1">
    <citation type="submission" date="2014-04" db="EMBL/GenBank/DDBJ databases">
        <authorList>
            <consortium name="DOE Joint Genome Institute"/>
            <person name="Kuo A."/>
            <person name="Tarkka M."/>
            <person name="Buscot F."/>
            <person name="Kohler A."/>
            <person name="Nagy L.G."/>
            <person name="Floudas D."/>
            <person name="Copeland A."/>
            <person name="Barry K.W."/>
            <person name="Cichocki N."/>
            <person name="Veneault-Fourrey C."/>
            <person name="LaButti K."/>
            <person name="Lindquist E.A."/>
            <person name="Lipzen A."/>
            <person name="Lundell T."/>
            <person name="Morin E."/>
            <person name="Murat C."/>
            <person name="Sun H."/>
            <person name="Tunlid A."/>
            <person name="Henrissat B."/>
            <person name="Grigoriev I.V."/>
            <person name="Hibbett D.S."/>
            <person name="Martin F."/>
            <person name="Nordberg H.P."/>
            <person name="Cantor M.N."/>
            <person name="Hua S.X."/>
        </authorList>
    </citation>
    <scope>NUCLEOTIDE SEQUENCE [LARGE SCALE GENOMIC DNA]</scope>
    <source>
        <strain evidence="12 13">F 1598</strain>
    </source>
</reference>
<evidence type="ECO:0000259" key="10">
    <source>
        <dbReference type="Pfam" id="PF07731"/>
    </source>
</evidence>
<dbReference type="GO" id="GO:0033573">
    <property type="term" value="C:high-affinity iron permease complex"/>
    <property type="evidence" value="ECO:0007669"/>
    <property type="project" value="TreeGrafter"/>
</dbReference>
<dbReference type="InterPro" id="IPR011707">
    <property type="entry name" value="Cu-oxidase-like_N"/>
</dbReference>
<dbReference type="EMBL" id="KN833011">
    <property type="protein sequence ID" value="KIM79223.1"/>
    <property type="molecule type" value="Genomic_DNA"/>
</dbReference>
<dbReference type="InterPro" id="IPR008972">
    <property type="entry name" value="Cupredoxin"/>
</dbReference>
<dbReference type="PROSITE" id="PS00080">
    <property type="entry name" value="MULTICOPPER_OXIDASE2"/>
    <property type="match status" value="1"/>
</dbReference>
<dbReference type="SUPFAM" id="SSF49503">
    <property type="entry name" value="Cupredoxins"/>
    <property type="match status" value="3"/>
</dbReference>
<keyword evidence="5" id="KW-0186">Copper</keyword>
<dbReference type="InterPro" id="IPR011706">
    <property type="entry name" value="Cu-oxidase_C"/>
</dbReference>
<dbReference type="Gene3D" id="2.60.40.420">
    <property type="entry name" value="Cupredoxins - blue copper proteins"/>
    <property type="match status" value="3"/>
</dbReference>
<dbReference type="PANTHER" id="PTHR11709">
    <property type="entry name" value="MULTI-COPPER OXIDASE"/>
    <property type="match status" value="1"/>
</dbReference>
<dbReference type="Pfam" id="PF07731">
    <property type="entry name" value="Cu-oxidase_2"/>
    <property type="match status" value="1"/>
</dbReference>
<evidence type="ECO:0000256" key="5">
    <source>
        <dbReference type="ARBA" id="ARBA00023008"/>
    </source>
</evidence>
<dbReference type="AlphaFoldDB" id="A0A0C3AYZ6"/>
<sequence>MWVTAVASLMPVLALVSPVLADGGGQEIWWNISWIDNANPDGLHPRRVIGVNGKWPPPPVSFQNSELFVVHATNSLDQVTSLHHHGLFFNSTTWMDGVFGITQCGIPSGQTFTYQIPADPTEWGSYWVHSHAYGQYVDGLRSPVTVHPPKEAYSYDGDFTVVLGDWYHTEQNTLLASYLSTSNPQGIEPIPDSGLIYFAQHGSYLPPRPDTHPTGPTSAVGFNENATLPFVPGKTYRLRILNSGAFASFYFWIEGHNMTIIEADGTDVQESPIDVLSVAVAQRYSVLVTARNDTSYNWAIHANMMTSMFDVVPPKLNPNITSSVTYNPSAPLAKLPPHKVDYHDVDDAALIPLQVSPLPKATKTVDLEVLFSLMTDGTNRAMFNNITFNFPLVPTVFSALSLESNATVQRAYTPNSFVLNHFDVVDLIIKNGDTGGHPFHLHGHKFMIAGRAANYTSTDPTQNPPVVERQANPMRRDTIFIEAGASATLRFVADNPGVWFMHCHIEWHLEAGLVVEFIEAPLSIQQHNDVPQFMYNQCRTDGTPYSGNAAGHASTTDLSGLPLGPYPVSS</sequence>
<feature type="domain" description="Plastocyanin-like" evidence="10">
    <location>
        <begin position="409"/>
        <end position="521"/>
    </location>
</feature>
<dbReference type="Pfam" id="PF07732">
    <property type="entry name" value="Cu-oxidase_3"/>
    <property type="match status" value="1"/>
</dbReference>
<protein>
    <submittedName>
        <fullName evidence="12">Ferroxidase</fullName>
    </submittedName>
</protein>
<dbReference type="GO" id="GO:0010106">
    <property type="term" value="P:cellular response to iron ion starvation"/>
    <property type="evidence" value="ECO:0007669"/>
    <property type="project" value="TreeGrafter"/>
</dbReference>
<dbReference type="GO" id="GO:0004322">
    <property type="term" value="F:ferroxidase activity"/>
    <property type="evidence" value="ECO:0007669"/>
    <property type="project" value="TreeGrafter"/>
</dbReference>
<evidence type="ECO:0000313" key="12">
    <source>
        <dbReference type="EMBL" id="KIM79223.1"/>
    </source>
</evidence>
<evidence type="ECO:0000256" key="8">
    <source>
        <dbReference type="SAM" id="SignalP"/>
    </source>
</evidence>
<dbReference type="InParanoid" id="A0A0C3AYZ6"/>
<dbReference type="InterPro" id="IPR033138">
    <property type="entry name" value="Cu_oxidase_CS"/>
</dbReference>
<dbReference type="CDD" id="cd13899">
    <property type="entry name" value="CuRO_3_Fet3p"/>
    <property type="match status" value="1"/>
</dbReference>
<dbReference type="InterPro" id="IPR044130">
    <property type="entry name" value="CuRO_2_Fet3-like"/>
</dbReference>
<keyword evidence="4" id="KW-0560">Oxidoreductase</keyword>
<keyword evidence="7" id="KW-0325">Glycoprotein</keyword>
<dbReference type="STRING" id="765440.A0A0C3AYZ6"/>
<evidence type="ECO:0000256" key="1">
    <source>
        <dbReference type="ARBA" id="ARBA00010609"/>
    </source>
</evidence>
<feature type="chain" id="PRO_5002175507" evidence="8">
    <location>
        <begin position="22"/>
        <end position="570"/>
    </location>
</feature>
<comment type="similarity">
    <text evidence="1">Belongs to the multicopper oxidase family.</text>
</comment>
<keyword evidence="2" id="KW-0479">Metal-binding</keyword>
<dbReference type="PANTHER" id="PTHR11709:SF361">
    <property type="entry name" value="IRON TRANSPORT MULTICOPPER OXIDASE FET3"/>
    <property type="match status" value="1"/>
</dbReference>
<feature type="signal peptide" evidence="8">
    <location>
        <begin position="1"/>
        <end position="21"/>
    </location>
</feature>
<evidence type="ECO:0000313" key="13">
    <source>
        <dbReference type="Proteomes" id="UP000054166"/>
    </source>
</evidence>
<keyword evidence="6" id="KW-1015">Disulfide bond</keyword>
<dbReference type="FunCoup" id="A0A0C3AYZ6">
    <property type="interactions" value="50"/>
</dbReference>
<evidence type="ECO:0000256" key="7">
    <source>
        <dbReference type="ARBA" id="ARBA00023180"/>
    </source>
</evidence>
<name>A0A0C3AYZ6_PILCF</name>
<gene>
    <name evidence="12" type="ORF">PILCRDRAFT_823817</name>
</gene>
<dbReference type="HOGENOM" id="CLU_006504_7_3_1"/>
<dbReference type="OrthoDB" id="2121828at2759"/>
<accession>A0A0C3AYZ6</accession>
<dbReference type="InterPro" id="IPR002355">
    <property type="entry name" value="Cu_oxidase_Cu_BS"/>
</dbReference>
<feature type="domain" description="Plastocyanin-like" evidence="9">
    <location>
        <begin position="158"/>
        <end position="327"/>
    </location>
</feature>
<organism evidence="12 13">
    <name type="scientific">Piloderma croceum (strain F 1598)</name>
    <dbReference type="NCBI Taxonomy" id="765440"/>
    <lineage>
        <taxon>Eukaryota</taxon>
        <taxon>Fungi</taxon>
        <taxon>Dikarya</taxon>
        <taxon>Basidiomycota</taxon>
        <taxon>Agaricomycotina</taxon>
        <taxon>Agaricomycetes</taxon>
        <taxon>Agaricomycetidae</taxon>
        <taxon>Atheliales</taxon>
        <taxon>Atheliaceae</taxon>
        <taxon>Piloderma</taxon>
    </lineage>
</organism>
<evidence type="ECO:0000256" key="4">
    <source>
        <dbReference type="ARBA" id="ARBA00023002"/>
    </source>
</evidence>
<dbReference type="CDD" id="cd13877">
    <property type="entry name" value="CuRO_2_Fet3p_like"/>
    <property type="match status" value="1"/>
</dbReference>
<evidence type="ECO:0000256" key="3">
    <source>
        <dbReference type="ARBA" id="ARBA00022729"/>
    </source>
</evidence>
<dbReference type="GO" id="GO:0005507">
    <property type="term" value="F:copper ion binding"/>
    <property type="evidence" value="ECO:0007669"/>
    <property type="project" value="InterPro"/>
</dbReference>
<dbReference type="PROSITE" id="PS00079">
    <property type="entry name" value="MULTICOPPER_OXIDASE1"/>
    <property type="match status" value="2"/>
</dbReference>
<evidence type="ECO:0000256" key="2">
    <source>
        <dbReference type="ARBA" id="ARBA00022723"/>
    </source>
</evidence>
<dbReference type="Pfam" id="PF00394">
    <property type="entry name" value="Cu-oxidase"/>
    <property type="match status" value="1"/>
</dbReference>
<evidence type="ECO:0000259" key="9">
    <source>
        <dbReference type="Pfam" id="PF00394"/>
    </source>
</evidence>
<dbReference type="Proteomes" id="UP000054166">
    <property type="component" value="Unassembled WGS sequence"/>
</dbReference>
<keyword evidence="13" id="KW-1185">Reference proteome</keyword>